<dbReference type="InterPro" id="IPR006032">
    <property type="entry name" value="Ribosomal_uS12"/>
</dbReference>
<dbReference type="GO" id="GO:0016740">
    <property type="term" value="F:transferase activity"/>
    <property type="evidence" value="ECO:0007669"/>
    <property type="project" value="UniProtKB-KW"/>
</dbReference>
<dbReference type="NCBIfam" id="TIGR00981">
    <property type="entry name" value="rpsL_bact"/>
    <property type="match status" value="1"/>
</dbReference>
<dbReference type="AlphaFoldDB" id="A0ABD2YML0"/>
<keyword evidence="2" id="KW-0808">Transferase</keyword>
<evidence type="ECO:0000313" key="7">
    <source>
        <dbReference type="EMBL" id="KAL3507390.1"/>
    </source>
</evidence>
<keyword evidence="8" id="KW-1185">Reference proteome</keyword>
<dbReference type="CDD" id="cd03368">
    <property type="entry name" value="Ribosomal_S12"/>
    <property type="match status" value="1"/>
</dbReference>
<dbReference type="InterPro" id="IPR012340">
    <property type="entry name" value="NA-bd_OB-fold"/>
</dbReference>
<dbReference type="SUPFAM" id="SSF52096">
    <property type="entry name" value="ClpP/crotonase"/>
    <property type="match status" value="1"/>
</dbReference>
<evidence type="ECO:0000313" key="8">
    <source>
        <dbReference type="Proteomes" id="UP001630127"/>
    </source>
</evidence>
<protein>
    <recommendedName>
        <fullName evidence="6">CoA carboxyltransferase N-terminal domain-containing protein</fullName>
    </recommendedName>
</protein>
<dbReference type="PROSITE" id="PS50980">
    <property type="entry name" value="COA_CT_NTER"/>
    <property type="match status" value="1"/>
</dbReference>
<keyword evidence="3" id="KW-0479">Metal-binding</keyword>
<evidence type="ECO:0000256" key="2">
    <source>
        <dbReference type="ARBA" id="ARBA00022679"/>
    </source>
</evidence>
<dbReference type="EMBL" id="JBJUIK010000013">
    <property type="protein sequence ID" value="KAL3507390.1"/>
    <property type="molecule type" value="Genomic_DNA"/>
</dbReference>
<evidence type="ECO:0000256" key="3">
    <source>
        <dbReference type="ARBA" id="ARBA00022771"/>
    </source>
</evidence>
<evidence type="ECO:0000259" key="6">
    <source>
        <dbReference type="PROSITE" id="PS50980"/>
    </source>
</evidence>
<dbReference type="Gene3D" id="2.40.50.140">
    <property type="entry name" value="Nucleic acid-binding proteins"/>
    <property type="match status" value="1"/>
</dbReference>
<evidence type="ECO:0000256" key="4">
    <source>
        <dbReference type="ARBA" id="ARBA00022980"/>
    </source>
</evidence>
<name>A0ABD2YML0_9GENT</name>
<dbReference type="GO" id="GO:0008270">
    <property type="term" value="F:zinc ion binding"/>
    <property type="evidence" value="ECO:0007669"/>
    <property type="project" value="UniProtKB-KW"/>
</dbReference>
<keyword evidence="5" id="KW-0687">Ribonucleoprotein</keyword>
<keyword evidence="3" id="KW-0863">Zinc-finger</keyword>
<organism evidence="7 8">
    <name type="scientific">Cinchona calisaya</name>
    <dbReference type="NCBI Taxonomy" id="153742"/>
    <lineage>
        <taxon>Eukaryota</taxon>
        <taxon>Viridiplantae</taxon>
        <taxon>Streptophyta</taxon>
        <taxon>Embryophyta</taxon>
        <taxon>Tracheophyta</taxon>
        <taxon>Spermatophyta</taxon>
        <taxon>Magnoliopsida</taxon>
        <taxon>eudicotyledons</taxon>
        <taxon>Gunneridae</taxon>
        <taxon>Pentapetalae</taxon>
        <taxon>asterids</taxon>
        <taxon>lamiids</taxon>
        <taxon>Gentianales</taxon>
        <taxon>Rubiaceae</taxon>
        <taxon>Cinchonoideae</taxon>
        <taxon>Cinchoneae</taxon>
        <taxon>Cinchona</taxon>
    </lineage>
</organism>
<comment type="similarity">
    <text evidence="1">Belongs to the universal ribosomal protein uS12 family.</text>
</comment>
<keyword evidence="4" id="KW-0689">Ribosomal protein</keyword>
<reference evidence="7 8" key="1">
    <citation type="submission" date="2024-11" db="EMBL/GenBank/DDBJ databases">
        <title>A near-complete genome assembly of Cinchona calisaya.</title>
        <authorList>
            <person name="Lian D.C."/>
            <person name="Zhao X.W."/>
            <person name="Wei L."/>
        </authorList>
    </citation>
    <scope>NUCLEOTIDE SEQUENCE [LARGE SCALE GENOMIC DNA]</scope>
    <source>
        <tissue evidence="7">Nenye</tissue>
    </source>
</reference>
<evidence type="ECO:0000256" key="1">
    <source>
        <dbReference type="ARBA" id="ARBA00005657"/>
    </source>
</evidence>
<sequence>MSSSDRIKLSIDPSTWHPMDEDMVSLDSIEFHSKEEPYKDRIDSYQKTIGLAKAVQTGTGQLNDIPVAIAVTNFQFVGGSMESVVREKITRLIEYATNKFLPLIILGSFHYLSRVEPLGFDGGFKKPPTDALHKNIPDNTCILYLIAAASIELADTYSPDTVIASSPGKEVHDPWAFYLYLTLLRQAFVHCRKFPTITFHRSLGRVSVPVWLIILSDQLIALSGSNSGLSFNFSTIIPKKPNSALLKVSRVRLTSGFQITAYIPGIDHNAQEHYVVLVRGRRVKDLPGVRYCIVRGTLDAVGVKDHQQGHSSVL</sequence>
<dbReference type="InterPro" id="IPR011762">
    <property type="entry name" value="COA_CT_N"/>
</dbReference>
<dbReference type="InterPro" id="IPR005679">
    <property type="entry name" value="Ribosomal_uS12_bac"/>
</dbReference>
<dbReference type="Gene3D" id="3.90.226.10">
    <property type="entry name" value="2-enoyl-CoA Hydratase, Chain A, domain 1"/>
    <property type="match status" value="1"/>
</dbReference>
<dbReference type="PRINTS" id="PR01034">
    <property type="entry name" value="RIBOSOMALS12"/>
</dbReference>
<gene>
    <name evidence="7" type="ORF">ACH5RR_032772</name>
</gene>
<proteinExistence type="inferred from homology"/>
<dbReference type="Pfam" id="PF00164">
    <property type="entry name" value="Ribosom_S12_S23"/>
    <property type="match status" value="1"/>
</dbReference>
<dbReference type="InterPro" id="IPR029045">
    <property type="entry name" value="ClpP/crotonase-like_dom_sf"/>
</dbReference>
<comment type="caution">
    <text evidence="7">The sequence shown here is derived from an EMBL/GenBank/DDBJ whole genome shotgun (WGS) entry which is preliminary data.</text>
</comment>
<keyword evidence="3" id="KW-0862">Zinc</keyword>
<dbReference type="PANTHER" id="PTHR42995:SF5">
    <property type="entry name" value="ACETYL-COENZYME A CARBOXYLASE CARBOXYL TRANSFERASE SUBUNIT BETA, CHLOROPLASTIC"/>
    <property type="match status" value="1"/>
</dbReference>
<accession>A0ABD2YML0</accession>
<dbReference type="SUPFAM" id="SSF50249">
    <property type="entry name" value="Nucleic acid-binding proteins"/>
    <property type="match status" value="1"/>
</dbReference>
<dbReference type="Proteomes" id="UP001630127">
    <property type="component" value="Unassembled WGS sequence"/>
</dbReference>
<dbReference type="GO" id="GO:0005840">
    <property type="term" value="C:ribosome"/>
    <property type="evidence" value="ECO:0007669"/>
    <property type="project" value="UniProtKB-KW"/>
</dbReference>
<dbReference type="PANTHER" id="PTHR42995">
    <property type="entry name" value="ACETYL-COENZYME A CARBOXYLASE CARBOXYL TRANSFERASE SUBUNIT BETA, CHLOROPLASTIC"/>
    <property type="match status" value="1"/>
</dbReference>
<feature type="domain" description="CoA carboxyltransferase N-terminal" evidence="6">
    <location>
        <begin position="1"/>
        <end position="106"/>
    </location>
</feature>
<dbReference type="GO" id="GO:1990904">
    <property type="term" value="C:ribonucleoprotein complex"/>
    <property type="evidence" value="ECO:0007669"/>
    <property type="project" value="UniProtKB-KW"/>
</dbReference>
<evidence type="ECO:0000256" key="5">
    <source>
        <dbReference type="ARBA" id="ARBA00023274"/>
    </source>
</evidence>